<dbReference type="InterPro" id="IPR036249">
    <property type="entry name" value="Thioredoxin-like_sf"/>
</dbReference>
<evidence type="ECO:0000256" key="1">
    <source>
        <dbReference type="SAM" id="SignalP"/>
    </source>
</evidence>
<dbReference type="RefSeq" id="WP_330106787.1">
    <property type="nucleotide sequence ID" value="NZ_JAZDQT010000001.1"/>
</dbReference>
<name>A0ABU7I4N0_9SPHI</name>
<feature type="chain" id="PRO_5045254815" evidence="1">
    <location>
        <begin position="20"/>
        <end position="182"/>
    </location>
</feature>
<dbReference type="PROSITE" id="PS51352">
    <property type="entry name" value="THIOREDOXIN_2"/>
    <property type="match status" value="1"/>
</dbReference>
<dbReference type="Pfam" id="PF00578">
    <property type="entry name" value="AhpC-TSA"/>
    <property type="match status" value="1"/>
</dbReference>
<organism evidence="3 4">
    <name type="scientific">Pedobacter albus</name>
    <dbReference type="NCBI Taxonomy" id="3113905"/>
    <lineage>
        <taxon>Bacteria</taxon>
        <taxon>Pseudomonadati</taxon>
        <taxon>Bacteroidota</taxon>
        <taxon>Sphingobacteriia</taxon>
        <taxon>Sphingobacteriales</taxon>
        <taxon>Sphingobacteriaceae</taxon>
        <taxon>Pedobacter</taxon>
    </lineage>
</organism>
<comment type="caution">
    <text evidence="3">The sequence shown here is derived from an EMBL/GenBank/DDBJ whole genome shotgun (WGS) entry which is preliminary data.</text>
</comment>
<dbReference type="PANTHER" id="PTHR43640:SF1">
    <property type="entry name" value="THIOREDOXIN-DEPENDENT PEROXIREDOXIN"/>
    <property type="match status" value="1"/>
</dbReference>
<evidence type="ECO:0000259" key="2">
    <source>
        <dbReference type="PROSITE" id="PS51352"/>
    </source>
</evidence>
<dbReference type="SUPFAM" id="SSF52833">
    <property type="entry name" value="Thioredoxin-like"/>
    <property type="match status" value="1"/>
</dbReference>
<gene>
    <name evidence="3" type="ORF">VRU48_04800</name>
</gene>
<dbReference type="PANTHER" id="PTHR43640">
    <property type="entry name" value="OS07G0260300 PROTEIN"/>
    <property type="match status" value="1"/>
</dbReference>
<dbReference type="Proteomes" id="UP001336835">
    <property type="component" value="Unassembled WGS sequence"/>
</dbReference>
<dbReference type="InterPro" id="IPR000866">
    <property type="entry name" value="AhpC/TSA"/>
</dbReference>
<accession>A0ABU7I4N0</accession>
<evidence type="ECO:0000313" key="3">
    <source>
        <dbReference type="EMBL" id="MEE1944415.1"/>
    </source>
</evidence>
<sequence length="182" mass="20589">MRKTIFSLCLLLVASVSLKAQNPLKAGDILPNLALLSTKGTVYDLKAQKQPKGFVLVFMTPTCDHCIMYEDRVMALDKKYKGKGYPIVAIGPYGDDPIKYPLDAMPEMKKMSDKKGFTFPYLSDDKFKYTFLLGIRQTPTAVILQKKPNGFLIKYIGRIDDNEDPKATPKNKYVEQELNKLL</sequence>
<protein>
    <submittedName>
        <fullName evidence="3">Redoxin domain-containing protein</fullName>
    </submittedName>
</protein>
<evidence type="ECO:0000313" key="4">
    <source>
        <dbReference type="Proteomes" id="UP001336835"/>
    </source>
</evidence>
<dbReference type="EMBL" id="JAZDQT010000001">
    <property type="protein sequence ID" value="MEE1944415.1"/>
    <property type="molecule type" value="Genomic_DNA"/>
</dbReference>
<keyword evidence="1" id="KW-0732">Signal</keyword>
<proteinExistence type="predicted"/>
<dbReference type="Gene3D" id="3.40.30.10">
    <property type="entry name" value="Glutaredoxin"/>
    <property type="match status" value="1"/>
</dbReference>
<feature type="signal peptide" evidence="1">
    <location>
        <begin position="1"/>
        <end position="19"/>
    </location>
</feature>
<dbReference type="InterPro" id="IPR013766">
    <property type="entry name" value="Thioredoxin_domain"/>
</dbReference>
<keyword evidence="4" id="KW-1185">Reference proteome</keyword>
<feature type="domain" description="Thioredoxin" evidence="2">
    <location>
        <begin position="24"/>
        <end position="179"/>
    </location>
</feature>
<reference evidence="3 4" key="1">
    <citation type="submission" date="2024-01" db="EMBL/GenBank/DDBJ databases">
        <title>Pedobacter sp. nov., isolated from fresh soil.</title>
        <authorList>
            <person name="Le N.T.T."/>
        </authorList>
    </citation>
    <scope>NUCLEOTIDE SEQUENCE [LARGE SCALE GENOMIC DNA]</scope>
    <source>
        <strain evidence="3 4">KR3-3</strain>
    </source>
</reference>
<dbReference type="InterPro" id="IPR047262">
    <property type="entry name" value="PRX-like1"/>
</dbReference>